<feature type="domain" description="DUF6440" evidence="1">
    <location>
        <begin position="4"/>
        <end position="53"/>
    </location>
</feature>
<protein>
    <recommendedName>
        <fullName evidence="1">DUF6440 domain-containing protein</fullName>
    </recommendedName>
</protein>
<reference evidence="2" key="1">
    <citation type="submission" date="2019-08" db="EMBL/GenBank/DDBJ databases">
        <authorList>
            <person name="Kucharzyk K."/>
            <person name="Murdoch R.W."/>
            <person name="Higgins S."/>
            <person name="Loffler F."/>
        </authorList>
    </citation>
    <scope>NUCLEOTIDE SEQUENCE</scope>
</reference>
<evidence type="ECO:0000259" key="1">
    <source>
        <dbReference type="Pfam" id="PF20037"/>
    </source>
</evidence>
<sequence length="59" mass="6323">MARRFVKIDGEGTINGSEIWVDRETGVNYFFHFSGSAAGLTPLLNADGTPVVTPLGPEN</sequence>
<dbReference type="InterPro" id="IPR045515">
    <property type="entry name" value="DUF6440"/>
</dbReference>
<comment type="caution">
    <text evidence="2">The sequence shown here is derived from an EMBL/GenBank/DDBJ whole genome shotgun (WGS) entry which is preliminary data.</text>
</comment>
<name>A0A645H1V5_9ZZZZ</name>
<organism evidence="2">
    <name type="scientific">bioreactor metagenome</name>
    <dbReference type="NCBI Taxonomy" id="1076179"/>
    <lineage>
        <taxon>unclassified sequences</taxon>
        <taxon>metagenomes</taxon>
        <taxon>ecological metagenomes</taxon>
    </lineage>
</organism>
<accession>A0A645H1V5</accession>
<dbReference type="AlphaFoldDB" id="A0A645H1V5"/>
<proteinExistence type="predicted"/>
<gene>
    <name evidence="2" type="ORF">SDC9_180488</name>
</gene>
<evidence type="ECO:0000313" key="2">
    <source>
        <dbReference type="EMBL" id="MPN33005.1"/>
    </source>
</evidence>
<dbReference type="Pfam" id="PF20037">
    <property type="entry name" value="DUF6440"/>
    <property type="match status" value="1"/>
</dbReference>
<dbReference type="EMBL" id="VSSQ01085300">
    <property type="protein sequence ID" value="MPN33005.1"/>
    <property type="molecule type" value="Genomic_DNA"/>
</dbReference>